<comment type="subcellular location">
    <subcellularLocation>
        <location evidence="1">Cell membrane</location>
        <topology evidence="1">Multi-pass membrane protein</topology>
    </subcellularLocation>
</comment>
<evidence type="ECO:0000256" key="5">
    <source>
        <dbReference type="ARBA" id="ARBA00022989"/>
    </source>
</evidence>
<evidence type="ECO:0000256" key="6">
    <source>
        <dbReference type="ARBA" id="ARBA00023136"/>
    </source>
</evidence>
<keyword evidence="4 7" id="KW-0812">Transmembrane</keyword>
<feature type="transmembrane region" description="Helical" evidence="7">
    <location>
        <begin position="20"/>
        <end position="42"/>
    </location>
</feature>
<evidence type="ECO:0000313" key="8">
    <source>
        <dbReference type="EMBL" id="SMO96811.1"/>
    </source>
</evidence>
<evidence type="ECO:0000256" key="2">
    <source>
        <dbReference type="ARBA" id="ARBA00005262"/>
    </source>
</evidence>
<evidence type="ECO:0000256" key="4">
    <source>
        <dbReference type="ARBA" id="ARBA00022692"/>
    </source>
</evidence>
<dbReference type="PANTHER" id="PTHR43663:SF1">
    <property type="entry name" value="CHROMATE TRANSPORTER"/>
    <property type="match status" value="1"/>
</dbReference>
<feature type="transmembrane region" description="Helical" evidence="7">
    <location>
        <begin position="54"/>
        <end position="80"/>
    </location>
</feature>
<evidence type="ECO:0000256" key="7">
    <source>
        <dbReference type="SAM" id="Phobius"/>
    </source>
</evidence>
<evidence type="ECO:0000256" key="3">
    <source>
        <dbReference type="ARBA" id="ARBA00022475"/>
    </source>
</evidence>
<dbReference type="InterPro" id="IPR003370">
    <property type="entry name" value="Chromate_transpt"/>
</dbReference>
<accession>A0A521FMW8</accession>
<dbReference type="RefSeq" id="WP_142664699.1">
    <property type="nucleotide sequence ID" value="NZ_FXTK01000025.1"/>
</dbReference>
<reference evidence="8 9" key="1">
    <citation type="submission" date="2017-05" db="EMBL/GenBank/DDBJ databases">
        <authorList>
            <person name="Varghese N."/>
            <person name="Submissions S."/>
        </authorList>
    </citation>
    <scope>NUCLEOTIDE SEQUENCE [LARGE SCALE GENOMIC DNA]</scope>
    <source>
        <strain evidence="8 9">DSM 100094</strain>
    </source>
</reference>
<keyword evidence="9" id="KW-1185">Reference proteome</keyword>
<dbReference type="Pfam" id="PF02417">
    <property type="entry name" value="Chromate_transp"/>
    <property type="match status" value="1"/>
</dbReference>
<feature type="transmembrane region" description="Helical" evidence="7">
    <location>
        <begin position="86"/>
        <end position="109"/>
    </location>
</feature>
<dbReference type="EMBL" id="FXTK01000025">
    <property type="protein sequence ID" value="SMO96811.1"/>
    <property type="molecule type" value="Genomic_DNA"/>
</dbReference>
<feature type="transmembrane region" description="Helical" evidence="7">
    <location>
        <begin position="160"/>
        <end position="184"/>
    </location>
</feature>
<sequence>MSEQVNSDAPAPQATVTELFLRFGMIGIMGFGGVGPWVRWLLVERTGWYTEEEFVNTFALANFIPGGNVIALATIAGVRLRGWPGALAAILGLCLPPAILVCAAGSLYLRYSETEIAQRILGAMAAAGAGLIVAMAIKLLKPMRGSVRGLGMTAAVFSAAFLLQLPLTTILLVLGPVSLALALVMRS</sequence>
<comment type="similarity">
    <text evidence="2">Belongs to the chromate ion transporter (CHR) (TC 2.A.51) family.</text>
</comment>
<keyword evidence="6 7" id="KW-0472">Membrane</keyword>
<dbReference type="AlphaFoldDB" id="A0A521FMW8"/>
<protein>
    <submittedName>
        <fullName evidence="8">Chromate transporter</fullName>
    </submittedName>
</protein>
<proteinExistence type="inferred from homology"/>
<dbReference type="GO" id="GO:0015109">
    <property type="term" value="F:chromate transmembrane transporter activity"/>
    <property type="evidence" value="ECO:0007669"/>
    <property type="project" value="InterPro"/>
</dbReference>
<dbReference type="GO" id="GO:0005886">
    <property type="term" value="C:plasma membrane"/>
    <property type="evidence" value="ECO:0007669"/>
    <property type="project" value="UniProtKB-SubCell"/>
</dbReference>
<dbReference type="OrthoDB" id="8969999at2"/>
<dbReference type="Proteomes" id="UP000319014">
    <property type="component" value="Unassembled WGS sequence"/>
</dbReference>
<evidence type="ECO:0000256" key="1">
    <source>
        <dbReference type="ARBA" id="ARBA00004651"/>
    </source>
</evidence>
<feature type="transmembrane region" description="Helical" evidence="7">
    <location>
        <begin position="121"/>
        <end position="140"/>
    </location>
</feature>
<gene>
    <name evidence="8" type="ORF">SAMN06265221_12531</name>
</gene>
<evidence type="ECO:0000313" key="9">
    <source>
        <dbReference type="Proteomes" id="UP000319014"/>
    </source>
</evidence>
<keyword evidence="5 7" id="KW-1133">Transmembrane helix</keyword>
<dbReference type="InterPro" id="IPR052518">
    <property type="entry name" value="CHR_Transporter"/>
</dbReference>
<keyword evidence="3" id="KW-1003">Cell membrane</keyword>
<name>A0A521FMW8_9RHOB</name>
<dbReference type="PANTHER" id="PTHR43663">
    <property type="entry name" value="CHROMATE TRANSPORT PROTEIN-RELATED"/>
    <property type="match status" value="1"/>
</dbReference>
<organism evidence="8 9">
    <name type="scientific">Paracoccus laeviglucosivorans</name>
    <dbReference type="NCBI Taxonomy" id="1197861"/>
    <lineage>
        <taxon>Bacteria</taxon>
        <taxon>Pseudomonadati</taxon>
        <taxon>Pseudomonadota</taxon>
        <taxon>Alphaproteobacteria</taxon>
        <taxon>Rhodobacterales</taxon>
        <taxon>Paracoccaceae</taxon>
        <taxon>Paracoccus</taxon>
    </lineage>
</organism>